<feature type="region of interest" description="Disordered" evidence="7">
    <location>
        <begin position="638"/>
        <end position="681"/>
    </location>
</feature>
<proteinExistence type="inferred from homology"/>
<gene>
    <name evidence="11" type="ORF">ACFOEX_06270</name>
</gene>
<dbReference type="Gene3D" id="2.30.30.60">
    <property type="match status" value="1"/>
</dbReference>
<evidence type="ECO:0000259" key="10">
    <source>
        <dbReference type="Pfam" id="PF21082"/>
    </source>
</evidence>
<dbReference type="SUPFAM" id="SSF50182">
    <property type="entry name" value="Sm-like ribonucleoproteins"/>
    <property type="match status" value="1"/>
</dbReference>
<comment type="caution">
    <text evidence="11">The sequence shown here is derived from an EMBL/GenBank/DDBJ whole genome shotgun (WGS) entry which is preliminary data.</text>
</comment>
<sequence>MAGDSVSGDIENELGAFTEWLNQLAAALHAGVQQRLAAIAGADREWAEFVARIQAEGRDPGLIIFYAAVAAVAGGVLLALGRRFVAHRRLPLGPALRGLLAICLAGALVVAGSRLVTHGGELRRLVILWGCTAIVALACRNALHAILSGGWAPPRTRRQLRMFRLLVSASFIWAIGGLAALSTLRGLGAGSGLQDLFSTVCVSLPATAMFVGAYAGYGRAVTAAVAGPPPRTAARLRFAAAWPALAIFAVLGTLVAFQVSITLRHPLPGLPMMLTLLLLLLAPHVDSTLAAWARAREQRCKTIPRAAACRTSRPAFIMVTLLALGWQWAFPALAALGVDASEAEARAVWLALTALAAAWAWNLTDVAFERLAQRKPRGGAPHDAHAAQEEGVVHRPQSRLETLFPLLAGTARTLILLVAALAAMLLLGMNVWPVITGLSVFGLAISFGSQTLVKDIVSGLFFLIDDAFRMGEYIETSGAKGTVERISIRSVSLRHPRGAVATIPYGQIGKIQNYSRDWVIEKLVFRVAFDTDVEKVRKIFKQIGAKLAADPEFAGDLLQPFKSQGIAAVEDGTLLVRGKFMARAGRQFGVRKRVYLEVQQAFRENGIVAVPKPVLATVPHVGPAAGVAAAGALAADAPRSDASPAAAPARATPAEPASATAQASADGTETAAGAPPAAGGA</sequence>
<evidence type="ECO:0000256" key="7">
    <source>
        <dbReference type="SAM" id="MobiDB-lite"/>
    </source>
</evidence>
<dbReference type="InterPro" id="IPR011066">
    <property type="entry name" value="MscS_channel_C_sf"/>
</dbReference>
<reference evidence="12" key="1">
    <citation type="journal article" date="2019" name="Int. J. Syst. Evol. Microbiol.">
        <title>The Global Catalogue of Microorganisms (GCM) 10K type strain sequencing project: providing services to taxonomists for standard genome sequencing and annotation.</title>
        <authorList>
            <consortium name="The Broad Institute Genomics Platform"/>
            <consortium name="The Broad Institute Genome Sequencing Center for Infectious Disease"/>
            <person name="Wu L."/>
            <person name="Ma J."/>
        </authorList>
    </citation>
    <scope>NUCLEOTIDE SEQUENCE [LARGE SCALE GENOMIC DNA]</scope>
    <source>
        <strain evidence="12">CCM 7941</strain>
    </source>
</reference>
<keyword evidence="12" id="KW-1185">Reference proteome</keyword>
<feature type="domain" description="Mechanosensitive ion channel MscS" evidence="9">
    <location>
        <begin position="451"/>
        <end position="516"/>
    </location>
</feature>
<feature type="transmembrane region" description="Helical" evidence="8">
    <location>
        <begin position="92"/>
        <end position="113"/>
    </location>
</feature>
<evidence type="ECO:0000313" key="11">
    <source>
        <dbReference type="EMBL" id="MFC3265954.1"/>
    </source>
</evidence>
<feature type="transmembrane region" description="Helical" evidence="8">
    <location>
        <begin position="348"/>
        <end position="368"/>
    </location>
</feature>
<keyword evidence="4 8" id="KW-0812">Transmembrane</keyword>
<evidence type="ECO:0000256" key="8">
    <source>
        <dbReference type="SAM" id="Phobius"/>
    </source>
</evidence>
<feature type="transmembrane region" description="Helical" evidence="8">
    <location>
        <begin position="125"/>
        <end position="143"/>
    </location>
</feature>
<feature type="transmembrane region" description="Helical" evidence="8">
    <location>
        <begin position="273"/>
        <end position="293"/>
    </location>
</feature>
<dbReference type="SUPFAM" id="SSF82861">
    <property type="entry name" value="Mechanosensitive channel protein MscS (YggB), transmembrane region"/>
    <property type="match status" value="1"/>
</dbReference>
<feature type="transmembrane region" description="Helical" evidence="8">
    <location>
        <begin position="163"/>
        <end position="184"/>
    </location>
</feature>
<dbReference type="Pfam" id="PF21082">
    <property type="entry name" value="MS_channel_3rd"/>
    <property type="match status" value="1"/>
</dbReference>
<dbReference type="InterPro" id="IPR010920">
    <property type="entry name" value="LSM_dom_sf"/>
</dbReference>
<feature type="transmembrane region" description="Helical" evidence="8">
    <location>
        <begin position="196"/>
        <end position="217"/>
    </location>
</feature>
<dbReference type="Gene3D" id="3.30.70.100">
    <property type="match status" value="1"/>
</dbReference>
<evidence type="ECO:0000256" key="3">
    <source>
        <dbReference type="ARBA" id="ARBA00022475"/>
    </source>
</evidence>
<dbReference type="RefSeq" id="WP_376829293.1">
    <property type="nucleotide sequence ID" value="NZ_JBHLWR010000006.1"/>
</dbReference>
<evidence type="ECO:0000256" key="5">
    <source>
        <dbReference type="ARBA" id="ARBA00022989"/>
    </source>
</evidence>
<feature type="transmembrane region" description="Helical" evidence="8">
    <location>
        <begin position="403"/>
        <end position="425"/>
    </location>
</feature>
<dbReference type="PANTHER" id="PTHR30460">
    <property type="entry name" value="MODERATE CONDUCTANCE MECHANOSENSITIVE CHANNEL YBIO"/>
    <property type="match status" value="1"/>
</dbReference>
<evidence type="ECO:0000256" key="1">
    <source>
        <dbReference type="ARBA" id="ARBA00004651"/>
    </source>
</evidence>
<keyword evidence="5 8" id="KW-1133">Transmembrane helix</keyword>
<dbReference type="Proteomes" id="UP001595536">
    <property type="component" value="Unassembled WGS sequence"/>
</dbReference>
<evidence type="ECO:0000256" key="4">
    <source>
        <dbReference type="ARBA" id="ARBA00022692"/>
    </source>
</evidence>
<dbReference type="PANTHER" id="PTHR30460:SF0">
    <property type="entry name" value="MODERATE CONDUCTANCE MECHANOSENSITIVE CHANNEL YBIO"/>
    <property type="match status" value="1"/>
</dbReference>
<keyword evidence="3" id="KW-1003">Cell membrane</keyword>
<protein>
    <submittedName>
        <fullName evidence="11">Mechanosensitive ion channel family protein</fullName>
    </submittedName>
</protein>
<dbReference type="EMBL" id="JBHRUV010000028">
    <property type="protein sequence ID" value="MFC3265954.1"/>
    <property type="molecule type" value="Genomic_DNA"/>
</dbReference>
<evidence type="ECO:0000256" key="2">
    <source>
        <dbReference type="ARBA" id="ARBA00008017"/>
    </source>
</evidence>
<feature type="transmembrane region" description="Helical" evidence="8">
    <location>
        <begin position="62"/>
        <end position="80"/>
    </location>
</feature>
<dbReference type="Pfam" id="PF00924">
    <property type="entry name" value="MS_channel_2nd"/>
    <property type="match status" value="1"/>
</dbReference>
<dbReference type="Gene3D" id="1.10.287.1260">
    <property type="match status" value="1"/>
</dbReference>
<feature type="domain" description="Mechanosensitive ion channel MscS C-terminal" evidence="10">
    <location>
        <begin position="522"/>
        <end position="607"/>
    </location>
</feature>
<dbReference type="InterPro" id="IPR023408">
    <property type="entry name" value="MscS_beta-dom_sf"/>
</dbReference>
<dbReference type="InterPro" id="IPR006685">
    <property type="entry name" value="MscS_channel_2nd"/>
</dbReference>
<comment type="subcellular location">
    <subcellularLocation>
        <location evidence="1">Cell membrane</location>
        <topology evidence="1">Multi-pass membrane protein</topology>
    </subcellularLocation>
</comment>
<dbReference type="SUPFAM" id="SSF82689">
    <property type="entry name" value="Mechanosensitive channel protein MscS (YggB), C-terminal domain"/>
    <property type="match status" value="1"/>
</dbReference>
<evidence type="ECO:0000259" key="9">
    <source>
        <dbReference type="Pfam" id="PF00924"/>
    </source>
</evidence>
<evidence type="ECO:0000256" key="6">
    <source>
        <dbReference type="ARBA" id="ARBA00023136"/>
    </source>
</evidence>
<dbReference type="InterPro" id="IPR049278">
    <property type="entry name" value="MS_channel_C"/>
</dbReference>
<dbReference type="InterPro" id="IPR045276">
    <property type="entry name" value="YbiO_bact"/>
</dbReference>
<feature type="transmembrane region" description="Helical" evidence="8">
    <location>
        <begin position="314"/>
        <end position="336"/>
    </location>
</feature>
<evidence type="ECO:0000313" key="12">
    <source>
        <dbReference type="Proteomes" id="UP001595536"/>
    </source>
</evidence>
<feature type="transmembrane region" description="Helical" evidence="8">
    <location>
        <begin position="238"/>
        <end position="261"/>
    </location>
</feature>
<comment type="similarity">
    <text evidence="2">Belongs to the MscS (TC 1.A.23) family.</text>
</comment>
<keyword evidence="6 8" id="KW-0472">Membrane</keyword>
<name>A0ABV7LE99_9HYPH</name>
<organism evidence="11 12">
    <name type="scientific">Camelimonas abortus</name>
    <dbReference type="NCBI Taxonomy" id="1017184"/>
    <lineage>
        <taxon>Bacteria</taxon>
        <taxon>Pseudomonadati</taxon>
        <taxon>Pseudomonadota</taxon>
        <taxon>Alphaproteobacteria</taxon>
        <taxon>Hyphomicrobiales</taxon>
        <taxon>Chelatococcaceae</taxon>
        <taxon>Camelimonas</taxon>
    </lineage>
</organism>
<dbReference type="InterPro" id="IPR011014">
    <property type="entry name" value="MscS_channel_TM-2"/>
</dbReference>
<accession>A0ABV7LE99</accession>